<name>A0AA41YT35_9PROT</name>
<proteinExistence type="predicted"/>
<dbReference type="AlphaFoldDB" id="A0AA41YT35"/>
<comment type="caution">
    <text evidence="2">The sequence shown here is derived from an EMBL/GenBank/DDBJ whole genome shotgun (WGS) entry which is preliminary data.</text>
</comment>
<dbReference type="RefSeq" id="WP_264713632.1">
    <property type="nucleotide sequence ID" value="NZ_JAPDNT010000006.1"/>
</dbReference>
<keyword evidence="3" id="KW-1185">Reference proteome</keyword>
<dbReference type="Proteomes" id="UP001165679">
    <property type="component" value="Unassembled WGS sequence"/>
</dbReference>
<reference evidence="2" key="1">
    <citation type="submission" date="2022-09" db="EMBL/GenBank/DDBJ databases">
        <title>Rhodovastum sp. nov. RN2-1 isolated from soil in Seongnam, South Korea.</title>
        <authorList>
            <person name="Le N.T."/>
        </authorList>
    </citation>
    <scope>NUCLEOTIDE SEQUENCE</scope>
    <source>
        <strain evidence="2">RN2-1</strain>
    </source>
</reference>
<dbReference type="EMBL" id="JAPDNT010000006">
    <property type="protein sequence ID" value="MCW3474957.1"/>
    <property type="molecule type" value="Genomic_DNA"/>
</dbReference>
<organism evidence="2 3">
    <name type="scientific">Limobrevibacterium gyesilva</name>
    <dbReference type="NCBI Taxonomy" id="2991712"/>
    <lineage>
        <taxon>Bacteria</taxon>
        <taxon>Pseudomonadati</taxon>
        <taxon>Pseudomonadota</taxon>
        <taxon>Alphaproteobacteria</taxon>
        <taxon>Acetobacterales</taxon>
        <taxon>Acetobacteraceae</taxon>
        <taxon>Limobrevibacterium</taxon>
    </lineage>
</organism>
<evidence type="ECO:0000256" key="1">
    <source>
        <dbReference type="SAM" id="MobiDB-lite"/>
    </source>
</evidence>
<evidence type="ECO:0000313" key="3">
    <source>
        <dbReference type="Proteomes" id="UP001165679"/>
    </source>
</evidence>
<gene>
    <name evidence="2" type="ORF">OL599_10260</name>
</gene>
<feature type="region of interest" description="Disordered" evidence="1">
    <location>
        <begin position="1"/>
        <end position="23"/>
    </location>
</feature>
<reference evidence="2" key="2">
    <citation type="submission" date="2022-10" db="EMBL/GenBank/DDBJ databases">
        <authorList>
            <person name="Trinh H.N."/>
        </authorList>
    </citation>
    <scope>NUCLEOTIDE SEQUENCE</scope>
    <source>
        <strain evidence="2">RN2-1</strain>
    </source>
</reference>
<feature type="compositionally biased region" description="Basic and acidic residues" evidence="1">
    <location>
        <begin position="1"/>
        <end position="10"/>
    </location>
</feature>
<evidence type="ECO:0000313" key="2">
    <source>
        <dbReference type="EMBL" id="MCW3474957.1"/>
    </source>
</evidence>
<sequence>MARTKSKENSLDPATGRPLPLGVAYRGPYQYRARKLIDGTRVTKTFETAKVARE</sequence>
<protein>
    <submittedName>
        <fullName evidence="2">Uncharacterized protein</fullName>
    </submittedName>
</protein>
<accession>A0AA41YT35</accession>